<dbReference type="RefSeq" id="WP_160755942.1">
    <property type="nucleotide sequence ID" value="NZ_WTYL01000002.1"/>
</dbReference>
<proteinExistence type="predicted"/>
<organism evidence="4 5">
    <name type="scientific">Allopontixanthobacter sediminis</name>
    <dbReference type="NCBI Taxonomy" id="1689985"/>
    <lineage>
        <taxon>Bacteria</taxon>
        <taxon>Pseudomonadati</taxon>
        <taxon>Pseudomonadota</taxon>
        <taxon>Alphaproteobacteria</taxon>
        <taxon>Sphingomonadales</taxon>
        <taxon>Erythrobacteraceae</taxon>
        <taxon>Allopontixanthobacter</taxon>
    </lineage>
</organism>
<dbReference type="InterPro" id="IPR027417">
    <property type="entry name" value="P-loop_NTPase"/>
</dbReference>
<dbReference type="InterPro" id="IPR037359">
    <property type="entry name" value="NST/OST"/>
</dbReference>
<comment type="caution">
    <text evidence="4">The sequence shown here is derived from an EMBL/GenBank/DDBJ whole genome shotgun (WGS) entry which is preliminary data.</text>
</comment>
<dbReference type="Proteomes" id="UP000431922">
    <property type="component" value="Unassembled WGS sequence"/>
</dbReference>
<reference evidence="4 5" key="1">
    <citation type="submission" date="2019-12" db="EMBL/GenBank/DDBJ databases">
        <title>Genomic-based taxomic classification of the family Erythrobacteraceae.</title>
        <authorList>
            <person name="Xu L."/>
        </authorList>
    </citation>
    <scope>NUCLEOTIDE SEQUENCE [LARGE SCALE GENOMIC DNA]</scope>
    <source>
        <strain evidence="4 5">KCTC 42453</strain>
    </source>
</reference>
<dbReference type="OrthoDB" id="981508at2"/>
<feature type="domain" description="Sulfotransferase" evidence="3">
    <location>
        <begin position="12"/>
        <end position="187"/>
    </location>
</feature>
<keyword evidence="2" id="KW-0325">Glycoprotein</keyword>
<dbReference type="EMBL" id="WTYL01000002">
    <property type="protein sequence ID" value="MXP44335.1"/>
    <property type="molecule type" value="Genomic_DNA"/>
</dbReference>
<protein>
    <submittedName>
        <fullName evidence="4">Sulfotransferase</fullName>
    </submittedName>
</protein>
<dbReference type="GO" id="GO:0008146">
    <property type="term" value="F:sulfotransferase activity"/>
    <property type="evidence" value="ECO:0007669"/>
    <property type="project" value="InterPro"/>
</dbReference>
<dbReference type="InterPro" id="IPR000863">
    <property type="entry name" value="Sulfotransferase_dom"/>
</dbReference>
<evidence type="ECO:0000259" key="3">
    <source>
        <dbReference type="Pfam" id="PF00685"/>
    </source>
</evidence>
<evidence type="ECO:0000256" key="2">
    <source>
        <dbReference type="ARBA" id="ARBA00023180"/>
    </source>
</evidence>
<dbReference type="PANTHER" id="PTHR10605">
    <property type="entry name" value="HEPARAN SULFATE SULFOTRANSFERASE"/>
    <property type="match status" value="1"/>
</dbReference>
<evidence type="ECO:0000256" key="1">
    <source>
        <dbReference type="ARBA" id="ARBA00022679"/>
    </source>
</evidence>
<accession>A0A845B1A1</accession>
<sequence>MKGTIYDAPWVPKFIVIGAVKGATTWVQTQLQANPRVFLPDPEPHFFSRDFDLGLEHYHRFFTKAPPGALVGEKSADYLADPMVPERVSGLLPEVRLVALLRDPVARAYSDYKMLFRRGEVTGIPADYLANPDNPHPRFLNDGLYGRHLKRWLDWFPREALLMFLFEDLATNSREVVEKVSRHIGVPPVFDPELARRKQNNSEERLIPRTLRTVLAPLKGAVEPLRGNPVFEFARDKLARPIAYPPLAPELERWMRDFYLKDIEKLESLVGINLDRWKEPDCSNGLQLTRKG</sequence>
<keyword evidence="5" id="KW-1185">Reference proteome</keyword>
<dbReference type="PANTHER" id="PTHR10605:SF56">
    <property type="entry name" value="BIFUNCTIONAL HEPARAN SULFATE N-DEACETYLASE_N-SULFOTRANSFERASE"/>
    <property type="match status" value="1"/>
</dbReference>
<keyword evidence="1 4" id="KW-0808">Transferase</keyword>
<evidence type="ECO:0000313" key="4">
    <source>
        <dbReference type="EMBL" id="MXP44335.1"/>
    </source>
</evidence>
<dbReference type="AlphaFoldDB" id="A0A845B1A1"/>
<gene>
    <name evidence="4" type="ORF">GRI65_07690</name>
</gene>
<dbReference type="SUPFAM" id="SSF52540">
    <property type="entry name" value="P-loop containing nucleoside triphosphate hydrolases"/>
    <property type="match status" value="1"/>
</dbReference>
<dbReference type="Gene3D" id="3.40.50.300">
    <property type="entry name" value="P-loop containing nucleotide triphosphate hydrolases"/>
    <property type="match status" value="1"/>
</dbReference>
<evidence type="ECO:0000313" key="5">
    <source>
        <dbReference type="Proteomes" id="UP000431922"/>
    </source>
</evidence>
<name>A0A845B1A1_9SPHN</name>
<dbReference type="Pfam" id="PF00685">
    <property type="entry name" value="Sulfotransfer_1"/>
    <property type="match status" value="1"/>
</dbReference>